<proteinExistence type="predicted"/>
<reference evidence="2 3" key="1">
    <citation type="journal article" date="2017" name="ISME J.">
        <title>Potential for microbial H2 and metal transformations associated with novel bacteria and archaea in deep terrestrial subsurface sediments.</title>
        <authorList>
            <person name="Hernsdorf A.W."/>
            <person name="Amano Y."/>
            <person name="Miyakawa K."/>
            <person name="Ise K."/>
            <person name="Suzuki Y."/>
            <person name="Anantharaman K."/>
            <person name="Probst A."/>
            <person name="Burstein D."/>
            <person name="Thomas B.C."/>
            <person name="Banfield J.F."/>
        </authorList>
    </citation>
    <scope>NUCLEOTIDE SEQUENCE [LARGE SCALE GENOMIC DNA]</scope>
    <source>
        <strain evidence="2">HGW-Kuenenbacteria-1</strain>
    </source>
</reference>
<gene>
    <name evidence="2" type="ORF">CVV26_00600</name>
</gene>
<dbReference type="InterPro" id="IPR012902">
    <property type="entry name" value="N_methyl_site"/>
</dbReference>
<name>A0A2N1UPD1_9BACT</name>
<organism evidence="2 3">
    <name type="scientific">Candidatus Kuenenbacteria bacterium HGW-Kuenenbacteria-1</name>
    <dbReference type="NCBI Taxonomy" id="2013812"/>
    <lineage>
        <taxon>Bacteria</taxon>
        <taxon>Candidatus Kueneniibacteriota</taxon>
    </lineage>
</organism>
<evidence type="ECO:0000313" key="2">
    <source>
        <dbReference type="EMBL" id="PKL72745.1"/>
    </source>
</evidence>
<evidence type="ECO:0000256" key="1">
    <source>
        <dbReference type="SAM" id="Phobius"/>
    </source>
</evidence>
<keyword evidence="1" id="KW-0472">Membrane</keyword>
<keyword evidence="1" id="KW-1133">Transmembrane helix</keyword>
<comment type="caution">
    <text evidence="2">The sequence shown here is derived from an EMBL/GenBank/DDBJ whole genome shotgun (WGS) entry which is preliminary data.</text>
</comment>
<protein>
    <recommendedName>
        <fullName evidence="4">Type II secretion system protein</fullName>
    </recommendedName>
</protein>
<accession>A0A2N1UPD1</accession>
<evidence type="ECO:0008006" key="4">
    <source>
        <dbReference type="Google" id="ProtNLM"/>
    </source>
</evidence>
<feature type="transmembrane region" description="Helical" evidence="1">
    <location>
        <begin position="20"/>
        <end position="44"/>
    </location>
</feature>
<sequence length="203" mass="22550">MKIKSKHNFFNLTLNKGFSLVEIILVSAIFVLLVTTFVGAYLYAQEASVFAGNRVRATMLAEEGLEATRNIRDANFNNLTDANHGLVISGNQWNFSGSQDMNDIFTRQIIISSIDLNRKNIISNITWQQNPQRVGLVSLSSRMTNWQKSAPVPGSCNDYAVQQGYVSGICRQNEQQCVKYNEIYLSGGDSFCTIPSADTCCAK</sequence>
<dbReference type="NCBIfam" id="TIGR02532">
    <property type="entry name" value="IV_pilin_GFxxxE"/>
    <property type="match status" value="1"/>
</dbReference>
<dbReference type="AlphaFoldDB" id="A0A2N1UPD1"/>
<dbReference type="PROSITE" id="PS00409">
    <property type="entry name" value="PROKAR_NTER_METHYL"/>
    <property type="match status" value="1"/>
</dbReference>
<dbReference type="EMBL" id="PGYQ01000001">
    <property type="protein sequence ID" value="PKL72745.1"/>
    <property type="molecule type" value="Genomic_DNA"/>
</dbReference>
<evidence type="ECO:0000313" key="3">
    <source>
        <dbReference type="Proteomes" id="UP000233414"/>
    </source>
</evidence>
<keyword evidence="1" id="KW-0812">Transmembrane</keyword>
<dbReference type="Proteomes" id="UP000233414">
    <property type="component" value="Unassembled WGS sequence"/>
</dbReference>